<evidence type="ECO:0000256" key="4">
    <source>
        <dbReference type="ARBA" id="ARBA00022692"/>
    </source>
</evidence>
<dbReference type="Pfam" id="PF02949">
    <property type="entry name" value="7tm_6"/>
    <property type="match status" value="1"/>
</dbReference>
<feature type="transmembrane region" description="Helical" evidence="10">
    <location>
        <begin position="113"/>
        <end position="134"/>
    </location>
</feature>
<comment type="caution">
    <text evidence="10">Lacks conserved residue(s) required for the propagation of feature annotation.</text>
</comment>
<evidence type="ECO:0000256" key="9">
    <source>
        <dbReference type="ARBA" id="ARBA00023224"/>
    </source>
</evidence>
<accession>D2CG26</accession>
<feature type="transmembrane region" description="Helical" evidence="10">
    <location>
        <begin position="246"/>
        <end position="273"/>
    </location>
</feature>
<keyword evidence="5 10" id="KW-0552">Olfaction</keyword>
<protein>
    <recommendedName>
        <fullName evidence="10">Odorant receptor</fullName>
    </recommendedName>
</protein>
<keyword evidence="8 10" id="KW-0675">Receptor</keyword>
<sequence>MYEFEDPFIWLRNSFHINESNNTMTKKIYVLLILIYSFAQCFQIYYMFKNFNMNLLIRYGPAIILFILVILVATLFLYIEQDMFKALTFFDKISWSFSMIREDAQIRLKRKCLIINICILFILLLVVTTITIGAPYFGNQRELFICIQIFEEYFGKWSPIPYYFYFVGFPFLYYNFFKAWTVFVYGILEVQLQFNLVEEYLIESNKINDFKGWKHLQDTRYQQEIGKSLQLCITHHIALKKLVNKIINFTMTGMPFFLVLGVSLLICSLAFIINFAHTMSNILKIRILIFVATNVCLTILLCWIGQQLIDATSNIFSSLVGAPWYFWNLKNTKTLLMFLINCTKNDSIVLAGICLDYRLFVSISRITVSYALVLQKY</sequence>
<dbReference type="AlphaFoldDB" id="D2CG26"/>
<evidence type="ECO:0000256" key="1">
    <source>
        <dbReference type="ARBA" id="ARBA00004651"/>
    </source>
</evidence>
<feature type="transmembrane region" description="Helical" evidence="10">
    <location>
        <begin position="60"/>
        <end position="79"/>
    </location>
</feature>
<organism evidence="11 12">
    <name type="scientific">Tribolium castaneum</name>
    <name type="common">Red flour beetle</name>
    <dbReference type="NCBI Taxonomy" id="7070"/>
    <lineage>
        <taxon>Eukaryota</taxon>
        <taxon>Metazoa</taxon>
        <taxon>Ecdysozoa</taxon>
        <taxon>Arthropoda</taxon>
        <taxon>Hexapoda</taxon>
        <taxon>Insecta</taxon>
        <taxon>Pterygota</taxon>
        <taxon>Neoptera</taxon>
        <taxon>Endopterygota</taxon>
        <taxon>Coleoptera</taxon>
        <taxon>Polyphaga</taxon>
        <taxon>Cucujiformia</taxon>
        <taxon>Tenebrionidae</taxon>
        <taxon>Tenebrionidae incertae sedis</taxon>
        <taxon>Tribolium</taxon>
    </lineage>
</organism>
<keyword evidence="2" id="KW-1003">Cell membrane</keyword>
<comment type="similarity">
    <text evidence="10">Belongs to the insect chemoreceptor superfamily. Heteromeric odorant receptor channel (TC 1.A.69) family.</text>
</comment>
<evidence type="ECO:0000313" key="12">
    <source>
        <dbReference type="Proteomes" id="UP000007266"/>
    </source>
</evidence>
<dbReference type="GO" id="GO:0004984">
    <property type="term" value="F:olfactory receptor activity"/>
    <property type="evidence" value="ECO:0000318"/>
    <property type="project" value="GO_Central"/>
</dbReference>
<evidence type="ECO:0000256" key="7">
    <source>
        <dbReference type="ARBA" id="ARBA00023136"/>
    </source>
</evidence>
<dbReference type="EMBL" id="KQ972864">
    <property type="protein sequence ID" value="EFA12686.1"/>
    <property type="molecule type" value="Genomic_DNA"/>
</dbReference>
<dbReference type="GO" id="GO:0005549">
    <property type="term" value="F:odorant binding"/>
    <property type="evidence" value="ECO:0007669"/>
    <property type="project" value="InterPro"/>
</dbReference>
<evidence type="ECO:0000313" key="11">
    <source>
        <dbReference type="EMBL" id="EFA12686.1"/>
    </source>
</evidence>
<dbReference type="PANTHER" id="PTHR21137:SF35">
    <property type="entry name" value="ODORANT RECEPTOR 19A-RELATED"/>
    <property type="match status" value="1"/>
</dbReference>
<reference evidence="11 12" key="2">
    <citation type="journal article" date="2010" name="Nucleic Acids Res.">
        <title>BeetleBase in 2010: revisions to provide comprehensive genomic information for Tribolium castaneum.</title>
        <authorList>
            <person name="Kim H.S."/>
            <person name="Murphy T."/>
            <person name="Xia J."/>
            <person name="Caragea D."/>
            <person name="Park Y."/>
            <person name="Beeman R.W."/>
            <person name="Lorenzen M.D."/>
            <person name="Butcher S."/>
            <person name="Manak J.R."/>
            <person name="Brown S.J."/>
        </authorList>
    </citation>
    <scope>NUCLEOTIDE SEQUENCE [LARGE SCALE GENOMIC DNA]</scope>
    <source>
        <strain evidence="11 12">Georgia GA2</strain>
    </source>
</reference>
<evidence type="ECO:0000256" key="10">
    <source>
        <dbReference type="RuleBase" id="RU351113"/>
    </source>
</evidence>
<evidence type="ECO:0000256" key="6">
    <source>
        <dbReference type="ARBA" id="ARBA00022989"/>
    </source>
</evidence>
<keyword evidence="7 10" id="KW-0472">Membrane</keyword>
<keyword evidence="6 10" id="KW-1133">Transmembrane helix</keyword>
<keyword evidence="3 10" id="KW-0716">Sensory transduction</keyword>
<evidence type="ECO:0000256" key="2">
    <source>
        <dbReference type="ARBA" id="ARBA00022475"/>
    </source>
</evidence>
<dbReference type="Proteomes" id="UP000007266">
    <property type="component" value="Unassembled WGS sequence"/>
</dbReference>
<feature type="transmembrane region" description="Helical" evidence="10">
    <location>
        <begin position="285"/>
        <end position="304"/>
    </location>
</feature>
<keyword evidence="12" id="KW-1185">Reference proteome</keyword>
<dbReference type="HOGENOM" id="CLU_059644_0_0_1"/>
<evidence type="ECO:0000256" key="5">
    <source>
        <dbReference type="ARBA" id="ARBA00022725"/>
    </source>
</evidence>
<dbReference type="GO" id="GO:0050911">
    <property type="term" value="P:detection of chemical stimulus involved in sensory perception of smell"/>
    <property type="evidence" value="ECO:0000318"/>
    <property type="project" value="GO_Central"/>
</dbReference>
<dbReference type="PANTHER" id="PTHR21137">
    <property type="entry name" value="ODORANT RECEPTOR"/>
    <property type="match status" value="1"/>
</dbReference>
<keyword evidence="4 10" id="KW-0812">Transmembrane</keyword>
<evidence type="ECO:0000256" key="8">
    <source>
        <dbReference type="ARBA" id="ARBA00023170"/>
    </source>
</evidence>
<dbReference type="GO" id="GO:0005886">
    <property type="term" value="C:plasma membrane"/>
    <property type="evidence" value="ECO:0000318"/>
    <property type="project" value="GO_Central"/>
</dbReference>
<feature type="transmembrane region" description="Helical" evidence="10">
    <location>
        <begin position="162"/>
        <end position="188"/>
    </location>
</feature>
<evidence type="ECO:0000256" key="3">
    <source>
        <dbReference type="ARBA" id="ARBA00022606"/>
    </source>
</evidence>
<comment type="subcellular location">
    <subcellularLocation>
        <location evidence="1 10">Cell membrane</location>
        <topology evidence="1 10">Multi-pass membrane protein</topology>
    </subcellularLocation>
</comment>
<reference evidence="11 12" key="1">
    <citation type="journal article" date="2008" name="Nature">
        <title>The genome of the model beetle and pest Tribolium castaneum.</title>
        <authorList>
            <consortium name="Tribolium Genome Sequencing Consortium"/>
            <person name="Richards S."/>
            <person name="Gibbs R.A."/>
            <person name="Weinstock G.M."/>
            <person name="Brown S.J."/>
            <person name="Denell R."/>
            <person name="Beeman R.W."/>
            <person name="Gibbs R."/>
            <person name="Beeman R.W."/>
            <person name="Brown S.J."/>
            <person name="Bucher G."/>
            <person name="Friedrich M."/>
            <person name="Grimmelikhuijzen C.J."/>
            <person name="Klingler M."/>
            <person name="Lorenzen M."/>
            <person name="Richards S."/>
            <person name="Roth S."/>
            <person name="Schroder R."/>
            <person name="Tautz D."/>
            <person name="Zdobnov E.M."/>
            <person name="Muzny D."/>
            <person name="Gibbs R.A."/>
            <person name="Weinstock G.M."/>
            <person name="Attaway T."/>
            <person name="Bell S."/>
            <person name="Buhay C.J."/>
            <person name="Chandrabose M.N."/>
            <person name="Chavez D."/>
            <person name="Clerk-Blankenburg K.P."/>
            <person name="Cree A."/>
            <person name="Dao M."/>
            <person name="Davis C."/>
            <person name="Chacko J."/>
            <person name="Dinh H."/>
            <person name="Dugan-Rocha S."/>
            <person name="Fowler G."/>
            <person name="Garner T.T."/>
            <person name="Garnes J."/>
            <person name="Gnirke A."/>
            <person name="Hawes A."/>
            <person name="Hernandez J."/>
            <person name="Hines S."/>
            <person name="Holder M."/>
            <person name="Hume J."/>
            <person name="Jhangiani S.N."/>
            <person name="Joshi V."/>
            <person name="Khan Z.M."/>
            <person name="Jackson L."/>
            <person name="Kovar C."/>
            <person name="Kowis A."/>
            <person name="Lee S."/>
            <person name="Lewis L.R."/>
            <person name="Margolis J."/>
            <person name="Morgan M."/>
            <person name="Nazareth L.V."/>
            <person name="Nguyen N."/>
            <person name="Okwuonu G."/>
            <person name="Parker D."/>
            <person name="Richards S."/>
            <person name="Ruiz S.J."/>
            <person name="Santibanez J."/>
            <person name="Savard J."/>
            <person name="Scherer S.E."/>
            <person name="Schneider B."/>
            <person name="Sodergren E."/>
            <person name="Tautz D."/>
            <person name="Vattahil S."/>
            <person name="Villasana D."/>
            <person name="White C.S."/>
            <person name="Wright R."/>
            <person name="Park Y."/>
            <person name="Beeman R.W."/>
            <person name="Lord J."/>
            <person name="Oppert B."/>
            <person name="Lorenzen M."/>
            <person name="Brown S."/>
            <person name="Wang L."/>
            <person name="Savard J."/>
            <person name="Tautz D."/>
            <person name="Richards S."/>
            <person name="Weinstock G."/>
            <person name="Gibbs R.A."/>
            <person name="Liu Y."/>
            <person name="Worley K."/>
            <person name="Weinstock G."/>
            <person name="Elsik C.G."/>
            <person name="Reese J.T."/>
            <person name="Elhaik E."/>
            <person name="Landan G."/>
            <person name="Graur D."/>
            <person name="Arensburger P."/>
            <person name="Atkinson P."/>
            <person name="Beeman R.W."/>
            <person name="Beidler J."/>
            <person name="Brown S.J."/>
            <person name="Demuth J.P."/>
            <person name="Drury D.W."/>
            <person name="Du Y.Z."/>
            <person name="Fujiwara H."/>
            <person name="Lorenzen M."/>
            <person name="Maselli V."/>
            <person name="Osanai M."/>
            <person name="Park Y."/>
            <person name="Robertson H.M."/>
            <person name="Tu Z."/>
            <person name="Wang J.J."/>
            <person name="Wang S."/>
            <person name="Richards S."/>
            <person name="Song H."/>
            <person name="Zhang L."/>
            <person name="Sodergren E."/>
            <person name="Werner D."/>
            <person name="Stanke M."/>
            <person name="Morgenstern B."/>
            <person name="Solovyev V."/>
            <person name="Kosarev P."/>
            <person name="Brown G."/>
            <person name="Chen H.C."/>
            <person name="Ermolaeva O."/>
            <person name="Hlavina W."/>
            <person name="Kapustin Y."/>
            <person name="Kiryutin B."/>
            <person name="Kitts P."/>
            <person name="Maglott D."/>
            <person name="Pruitt K."/>
            <person name="Sapojnikov V."/>
            <person name="Souvorov A."/>
            <person name="Mackey A.J."/>
            <person name="Waterhouse R.M."/>
            <person name="Wyder S."/>
            <person name="Zdobnov E.M."/>
            <person name="Zdobnov E.M."/>
            <person name="Wyder S."/>
            <person name="Kriventseva E.V."/>
            <person name="Kadowaki T."/>
            <person name="Bork P."/>
            <person name="Aranda M."/>
            <person name="Bao R."/>
            <person name="Beermann A."/>
            <person name="Berns N."/>
            <person name="Bolognesi R."/>
            <person name="Bonneton F."/>
            <person name="Bopp D."/>
            <person name="Brown S.J."/>
            <person name="Bucher G."/>
            <person name="Butts T."/>
            <person name="Chaumot A."/>
            <person name="Denell R.E."/>
            <person name="Ferrier D.E."/>
            <person name="Friedrich M."/>
            <person name="Gordon C.M."/>
            <person name="Jindra M."/>
            <person name="Klingler M."/>
            <person name="Lan Q."/>
            <person name="Lattorff H.M."/>
            <person name="Laudet V."/>
            <person name="von Levetsow C."/>
            <person name="Liu Z."/>
            <person name="Lutz R."/>
            <person name="Lynch J.A."/>
            <person name="da Fonseca R.N."/>
            <person name="Posnien N."/>
            <person name="Reuter R."/>
            <person name="Roth S."/>
            <person name="Savard J."/>
            <person name="Schinko J.B."/>
            <person name="Schmitt C."/>
            <person name="Schoppmeier M."/>
            <person name="Schroder R."/>
            <person name="Shippy T.D."/>
            <person name="Simonnet F."/>
            <person name="Marques-Souza H."/>
            <person name="Tautz D."/>
            <person name="Tomoyasu Y."/>
            <person name="Trauner J."/>
            <person name="Van der Zee M."/>
            <person name="Vervoort M."/>
            <person name="Wittkopp N."/>
            <person name="Wimmer E.A."/>
            <person name="Yang X."/>
            <person name="Jones A.K."/>
            <person name="Sattelle D.B."/>
            <person name="Ebert P.R."/>
            <person name="Nelson D."/>
            <person name="Scott J.G."/>
            <person name="Beeman R.W."/>
            <person name="Muthukrishnan S."/>
            <person name="Kramer K.J."/>
            <person name="Arakane Y."/>
            <person name="Beeman R.W."/>
            <person name="Zhu Q."/>
            <person name="Hogenkamp D."/>
            <person name="Dixit R."/>
            <person name="Oppert B."/>
            <person name="Jiang H."/>
            <person name="Zou Z."/>
            <person name="Marshall J."/>
            <person name="Elpidina E."/>
            <person name="Vinokurov K."/>
            <person name="Oppert C."/>
            <person name="Zou Z."/>
            <person name="Evans J."/>
            <person name="Lu Z."/>
            <person name="Zhao P."/>
            <person name="Sumathipala N."/>
            <person name="Altincicek B."/>
            <person name="Vilcinskas A."/>
            <person name="Williams M."/>
            <person name="Hultmark D."/>
            <person name="Hetru C."/>
            <person name="Jiang H."/>
            <person name="Grimmelikhuijzen C.J."/>
            <person name="Hauser F."/>
            <person name="Cazzamali G."/>
            <person name="Williamson M."/>
            <person name="Park Y."/>
            <person name="Li B."/>
            <person name="Tanaka Y."/>
            <person name="Predel R."/>
            <person name="Neupert S."/>
            <person name="Schachtner J."/>
            <person name="Verleyen P."/>
            <person name="Raible F."/>
            <person name="Bork P."/>
            <person name="Friedrich M."/>
            <person name="Walden K.K."/>
            <person name="Robertson H.M."/>
            <person name="Angeli S."/>
            <person name="Foret S."/>
            <person name="Bucher G."/>
            <person name="Schuetz S."/>
            <person name="Maleszka R."/>
            <person name="Wimmer E.A."/>
            <person name="Beeman R.W."/>
            <person name="Lorenzen M."/>
            <person name="Tomoyasu Y."/>
            <person name="Miller S.C."/>
            <person name="Grossmann D."/>
            <person name="Bucher G."/>
        </authorList>
    </citation>
    <scope>NUCLEOTIDE SEQUENCE [LARGE SCALE GENOMIC DNA]</scope>
    <source>
        <strain evidence="11 12">Georgia GA2</strain>
    </source>
</reference>
<dbReference type="PhylomeDB" id="D2CG26"/>
<name>D2CG26_TRICA</name>
<dbReference type="InParanoid" id="D2CG26"/>
<feature type="transmembrane region" description="Helical" evidence="10">
    <location>
        <begin position="28"/>
        <end position="48"/>
    </location>
</feature>
<keyword evidence="9 10" id="KW-0807">Transducer</keyword>
<dbReference type="InterPro" id="IPR004117">
    <property type="entry name" value="7tm6_olfct_rcpt"/>
</dbReference>
<gene>
    <name evidence="11" type="primary">Or247</name>
    <name evidence="11" type="ORF">TcasGA2_TC030399</name>
</gene>
<proteinExistence type="inferred from homology"/>
<dbReference type="GO" id="GO:0007165">
    <property type="term" value="P:signal transduction"/>
    <property type="evidence" value="ECO:0007669"/>
    <property type="project" value="UniProtKB-KW"/>
</dbReference>